<proteinExistence type="inferred from homology"/>
<comment type="similarity">
    <text evidence="2 10">Belongs to the CDP-alcohol phosphatidyltransferase class-II family.</text>
</comment>
<dbReference type="SUPFAM" id="SSF56024">
    <property type="entry name" value="Phospholipase D/nuclease"/>
    <property type="match status" value="2"/>
</dbReference>
<keyword evidence="10" id="KW-0547">Nucleotide-binding</keyword>
<keyword evidence="4 10" id="KW-0808">Transferase</keyword>
<evidence type="ECO:0000256" key="7">
    <source>
        <dbReference type="ARBA" id="ARBA00023209"/>
    </source>
</evidence>
<dbReference type="PROSITE" id="PS50035">
    <property type="entry name" value="PLD"/>
    <property type="match status" value="1"/>
</dbReference>
<keyword evidence="5" id="KW-0677">Repeat</keyword>
<dbReference type="CDD" id="cd09137">
    <property type="entry name" value="PLDc_PGS1_euk_2"/>
    <property type="match status" value="1"/>
</dbReference>
<dbReference type="EMBL" id="OZ019893">
    <property type="protein sequence ID" value="CAK9190831.1"/>
    <property type="molecule type" value="Genomic_DNA"/>
</dbReference>
<dbReference type="EC" id="2.7.8.5" evidence="10"/>
<dbReference type="InterPro" id="IPR016270">
    <property type="entry name" value="PGS1"/>
</dbReference>
<comment type="catalytic activity">
    <reaction evidence="9 10">
        <text>a CDP-1,2-diacyl-sn-glycerol + sn-glycerol 3-phosphate = a 1,2-diacyl-sn-glycero-3-phospho-(1'-sn-glycero-3'-phosphate) + CMP + H(+)</text>
        <dbReference type="Rhea" id="RHEA:12593"/>
        <dbReference type="ChEBI" id="CHEBI:15378"/>
        <dbReference type="ChEBI" id="CHEBI:57597"/>
        <dbReference type="ChEBI" id="CHEBI:58332"/>
        <dbReference type="ChEBI" id="CHEBI:60110"/>
        <dbReference type="ChEBI" id="CHEBI:60377"/>
        <dbReference type="EC" id="2.7.8.5"/>
    </reaction>
</comment>
<comment type="subcellular location">
    <subcellularLocation>
        <location evidence="10">Mitochondrion</location>
    </subcellularLocation>
</comment>
<gene>
    <name evidence="12" type="ORF">CSSPTR1EN2_LOCUS1087</name>
</gene>
<evidence type="ECO:0000313" key="12">
    <source>
        <dbReference type="EMBL" id="CAK9190831.1"/>
    </source>
</evidence>
<evidence type="ECO:0000256" key="10">
    <source>
        <dbReference type="RuleBase" id="RU365024"/>
    </source>
</evidence>
<protein>
    <recommendedName>
        <fullName evidence="10">CDP-diacylglycerol--glycerol-3-phosphate 3-phosphatidyltransferase</fullName>
        <ecNumber evidence="10">2.7.8.5</ecNumber>
    </recommendedName>
</protein>
<evidence type="ECO:0000256" key="6">
    <source>
        <dbReference type="ARBA" id="ARBA00023098"/>
    </source>
</evidence>
<evidence type="ECO:0000256" key="3">
    <source>
        <dbReference type="ARBA" id="ARBA00022516"/>
    </source>
</evidence>
<keyword evidence="6 10" id="KW-0443">Lipid metabolism</keyword>
<dbReference type="CDD" id="cd09135">
    <property type="entry name" value="PLDc_PGS1_euk_1"/>
    <property type="match status" value="1"/>
</dbReference>
<reference evidence="12 13" key="1">
    <citation type="submission" date="2024-02" db="EMBL/GenBank/DDBJ databases">
        <authorList>
            <consortium name="ELIXIR-Norway"/>
            <consortium name="Elixir Norway"/>
        </authorList>
    </citation>
    <scope>NUCLEOTIDE SEQUENCE [LARGE SCALE GENOMIC DNA]</scope>
</reference>
<dbReference type="Gene3D" id="3.30.870.10">
    <property type="entry name" value="Endonuclease Chain A"/>
    <property type="match status" value="2"/>
</dbReference>
<keyword evidence="10" id="KW-0067">ATP-binding</keyword>
<dbReference type="Proteomes" id="UP001497512">
    <property type="component" value="Chromosome 1"/>
</dbReference>
<dbReference type="PANTHER" id="PTHR12586">
    <property type="entry name" value="CDP-DIACYLGLYCEROL--SERINE O-PHOSPHATIDYLTRANSFERASE"/>
    <property type="match status" value="1"/>
</dbReference>
<evidence type="ECO:0000256" key="2">
    <source>
        <dbReference type="ARBA" id="ARBA00010682"/>
    </source>
</evidence>
<keyword evidence="7 10" id="KW-0594">Phospholipid biosynthesis</keyword>
<name>A0ABP0TA82_9BRYO</name>
<comment type="pathway">
    <text evidence="1 10">Phospholipid metabolism; phosphatidylglycerol biosynthesis; phosphatidylglycerol from CDP-diacylglycerol: step 1/2.</text>
</comment>
<keyword evidence="8 10" id="KW-1208">Phospholipid metabolism</keyword>
<dbReference type="PANTHER" id="PTHR12586:SF1">
    <property type="entry name" value="CDP-DIACYLGLYCEROL--GLYCEROL-3-PHOSPHATE 3-PHOSPHATIDYLTRANSFERASE, MITOCHONDRIAL"/>
    <property type="match status" value="1"/>
</dbReference>
<dbReference type="InterPro" id="IPR001736">
    <property type="entry name" value="PLipase_D/transphosphatidylase"/>
</dbReference>
<keyword evidence="3 10" id="KW-0444">Lipid biosynthesis</keyword>
<dbReference type="Pfam" id="PF13091">
    <property type="entry name" value="PLDc_2"/>
    <property type="match status" value="1"/>
</dbReference>
<feature type="domain" description="PLD phosphodiesterase" evidence="11">
    <location>
        <begin position="223"/>
        <end position="249"/>
    </location>
</feature>
<keyword evidence="13" id="KW-1185">Reference proteome</keyword>
<organism evidence="12 13">
    <name type="scientific">Sphagnum troendelagicum</name>
    <dbReference type="NCBI Taxonomy" id="128251"/>
    <lineage>
        <taxon>Eukaryota</taxon>
        <taxon>Viridiplantae</taxon>
        <taxon>Streptophyta</taxon>
        <taxon>Embryophyta</taxon>
        <taxon>Bryophyta</taxon>
        <taxon>Sphagnophytina</taxon>
        <taxon>Sphagnopsida</taxon>
        <taxon>Sphagnales</taxon>
        <taxon>Sphagnaceae</taxon>
        <taxon>Sphagnum</taxon>
    </lineage>
</organism>
<evidence type="ECO:0000259" key="11">
    <source>
        <dbReference type="PROSITE" id="PS50035"/>
    </source>
</evidence>
<comment type="function">
    <text evidence="10">Functions in the biosynthesis of the anionic phospholipids phosphatidylglycerol and cardiolipin.</text>
</comment>
<dbReference type="InterPro" id="IPR025202">
    <property type="entry name" value="PLD-like_dom"/>
</dbReference>
<evidence type="ECO:0000256" key="4">
    <source>
        <dbReference type="ARBA" id="ARBA00022679"/>
    </source>
</evidence>
<accession>A0ABP0TA82</accession>
<evidence type="ECO:0000313" key="13">
    <source>
        <dbReference type="Proteomes" id="UP001497512"/>
    </source>
</evidence>
<evidence type="ECO:0000256" key="1">
    <source>
        <dbReference type="ARBA" id="ARBA00005042"/>
    </source>
</evidence>
<evidence type="ECO:0000256" key="9">
    <source>
        <dbReference type="ARBA" id="ARBA00048586"/>
    </source>
</evidence>
<evidence type="ECO:0000256" key="8">
    <source>
        <dbReference type="ARBA" id="ARBA00023264"/>
    </source>
</evidence>
<evidence type="ECO:0000256" key="5">
    <source>
        <dbReference type="ARBA" id="ARBA00022737"/>
    </source>
</evidence>
<keyword evidence="10" id="KW-0496">Mitochondrion</keyword>
<sequence>MSLAVKKVLQASQALAVHISKPSSSVHGKKSHRMMMTTMMARCLLPPLGKLQPWNWRQRRQVTMYQDQESVIDDMVGGMASFAPVFPLKGENVKVLETPSQFLEEVKEGIRNAKERVVLASLYIGTGSLEIELLDVIADALACNPSLQVTLLCDALRTTRPSQESSIDTSSAAMLARVLLSEDASWRKKMWGRSQEQLRIALYHTPQLTETLRWMLPARAREIVGVCHLKAFIFDNTLVLSGANLSTSYFTHRQDRYLCFLNCNQLASHFCSLINIVASFSYTLDMDGKLKPCSVHFDPVREPASFWSEMALSVTELFFPTSEPNVDKGFDTWVFPTVQMGPLGIRQDEEVLLWLLKQMPKGTDIHLSSPYFNLTPAYEAALLEAANDKNVHILTASPKANGFYGSKGISGAIPRAYSLLEQSLYERAQLKNVQQRSQVFDASSTNGLSIYEYERKGWTFHAKGFWCSLPGEEEGPNVTLIGSSNFGYRSRDRDLEAQLWIFSKAPHLRQQLERERDDLYVLSHRVNANVFVGDDRKGGLLASLAVRAVRTWL</sequence>